<gene>
    <name evidence="7" type="ORF">UFOPK3773_00449</name>
</gene>
<sequence length="173" mass="17871">MIVVGPWKGMGAAVWIGVIAVLLANMIWGWSGPFSRRYLTGGIRAGTVEPLALAAGMFVMGSVAVIPVATVVPVMHSDITTSGLIGILFLGVFSSGIATTMNLRVIGRADATTASTALYLAPLVAVLIGTVFLGETLSWNEPLGGVVILLGAALAQGLLRFGDRNLPLQPDDV</sequence>
<name>A0A6J7IUN6_9ZZZZ</name>
<protein>
    <submittedName>
        <fullName evidence="7">Unannotated protein</fullName>
    </submittedName>
</protein>
<dbReference type="InterPro" id="IPR000620">
    <property type="entry name" value="EamA_dom"/>
</dbReference>
<reference evidence="7" key="1">
    <citation type="submission" date="2020-05" db="EMBL/GenBank/DDBJ databases">
        <authorList>
            <person name="Chiriac C."/>
            <person name="Salcher M."/>
            <person name="Ghai R."/>
            <person name="Kavagutti S V."/>
        </authorList>
    </citation>
    <scope>NUCLEOTIDE SEQUENCE</scope>
</reference>
<feature type="transmembrane region" description="Helical" evidence="5">
    <location>
        <begin position="84"/>
        <end position="105"/>
    </location>
</feature>
<evidence type="ECO:0000256" key="4">
    <source>
        <dbReference type="ARBA" id="ARBA00023136"/>
    </source>
</evidence>
<proteinExistence type="predicted"/>
<evidence type="ECO:0000313" key="7">
    <source>
        <dbReference type="EMBL" id="CAB4934579.1"/>
    </source>
</evidence>
<evidence type="ECO:0000256" key="5">
    <source>
        <dbReference type="SAM" id="Phobius"/>
    </source>
</evidence>
<feature type="domain" description="EamA" evidence="6">
    <location>
        <begin position="16"/>
        <end position="154"/>
    </location>
</feature>
<feature type="transmembrane region" description="Helical" evidence="5">
    <location>
        <begin position="12"/>
        <end position="30"/>
    </location>
</feature>
<evidence type="ECO:0000256" key="3">
    <source>
        <dbReference type="ARBA" id="ARBA00022989"/>
    </source>
</evidence>
<dbReference type="PANTHER" id="PTHR32322">
    <property type="entry name" value="INNER MEMBRANE TRANSPORTER"/>
    <property type="match status" value="1"/>
</dbReference>
<feature type="transmembrane region" description="Helical" evidence="5">
    <location>
        <begin position="117"/>
        <end position="137"/>
    </location>
</feature>
<dbReference type="Pfam" id="PF00892">
    <property type="entry name" value="EamA"/>
    <property type="match status" value="1"/>
</dbReference>
<dbReference type="AlphaFoldDB" id="A0A6J7IUN6"/>
<accession>A0A6J7IUN6</accession>
<dbReference type="SUPFAM" id="SSF103481">
    <property type="entry name" value="Multidrug resistance efflux transporter EmrE"/>
    <property type="match status" value="1"/>
</dbReference>
<dbReference type="GO" id="GO:0016020">
    <property type="term" value="C:membrane"/>
    <property type="evidence" value="ECO:0007669"/>
    <property type="project" value="UniProtKB-SubCell"/>
</dbReference>
<evidence type="ECO:0000256" key="2">
    <source>
        <dbReference type="ARBA" id="ARBA00022692"/>
    </source>
</evidence>
<feature type="transmembrane region" description="Helical" evidence="5">
    <location>
        <begin position="143"/>
        <end position="161"/>
    </location>
</feature>
<keyword evidence="4 5" id="KW-0472">Membrane</keyword>
<keyword evidence="3 5" id="KW-1133">Transmembrane helix</keyword>
<evidence type="ECO:0000259" key="6">
    <source>
        <dbReference type="Pfam" id="PF00892"/>
    </source>
</evidence>
<comment type="subcellular location">
    <subcellularLocation>
        <location evidence="1">Membrane</location>
        <topology evidence="1">Multi-pass membrane protein</topology>
    </subcellularLocation>
</comment>
<evidence type="ECO:0000256" key="1">
    <source>
        <dbReference type="ARBA" id="ARBA00004141"/>
    </source>
</evidence>
<organism evidence="7">
    <name type="scientific">freshwater metagenome</name>
    <dbReference type="NCBI Taxonomy" id="449393"/>
    <lineage>
        <taxon>unclassified sequences</taxon>
        <taxon>metagenomes</taxon>
        <taxon>ecological metagenomes</taxon>
    </lineage>
</organism>
<dbReference type="EMBL" id="CAFBNF010000030">
    <property type="protein sequence ID" value="CAB4934579.1"/>
    <property type="molecule type" value="Genomic_DNA"/>
</dbReference>
<feature type="transmembrane region" description="Helical" evidence="5">
    <location>
        <begin position="51"/>
        <end position="72"/>
    </location>
</feature>
<dbReference type="PANTHER" id="PTHR32322:SF2">
    <property type="entry name" value="EAMA DOMAIN-CONTAINING PROTEIN"/>
    <property type="match status" value="1"/>
</dbReference>
<keyword evidence="2 5" id="KW-0812">Transmembrane</keyword>
<dbReference type="InterPro" id="IPR050638">
    <property type="entry name" value="AA-Vitamin_Transporters"/>
</dbReference>
<dbReference type="InterPro" id="IPR037185">
    <property type="entry name" value="EmrE-like"/>
</dbReference>